<dbReference type="NCBIfam" id="TIGR00762">
    <property type="entry name" value="DegV"/>
    <property type="match status" value="1"/>
</dbReference>
<dbReference type="InterPro" id="IPR003797">
    <property type="entry name" value="DegV"/>
</dbReference>
<accession>A0ABR9R5Y7</accession>
<evidence type="ECO:0000313" key="2">
    <source>
        <dbReference type="EMBL" id="MBE5038460.1"/>
    </source>
</evidence>
<name>A0ABR9R5Y7_9FIRM</name>
<dbReference type="Gene3D" id="3.40.50.10170">
    <property type="match status" value="1"/>
</dbReference>
<reference evidence="2 3" key="1">
    <citation type="submission" date="2020-10" db="EMBL/GenBank/DDBJ databases">
        <title>ChiBAC.</title>
        <authorList>
            <person name="Zenner C."/>
            <person name="Hitch T.C.A."/>
            <person name="Clavel T."/>
        </authorList>
    </citation>
    <scope>NUCLEOTIDE SEQUENCE [LARGE SCALE GENOMIC DNA]</scope>
    <source>
        <strain evidence="2 3">DSM 109015</strain>
    </source>
</reference>
<protein>
    <submittedName>
        <fullName evidence="2">DegV family protein</fullName>
    </submittedName>
</protein>
<dbReference type="PANTHER" id="PTHR33434:SF2">
    <property type="entry name" value="FATTY ACID-BINDING PROTEIN TM_1468"/>
    <property type="match status" value="1"/>
</dbReference>
<sequence>MIRILTDSAADLTAKEAAAIPGLHIVPLNVLFEDGETIRDGIDMTRADFYDRLQQADKLPRTSQPSPESFIQVFEEAKAAGDEVVAILISSKLSGTFQCAKLAAEDCEFNDVYFVDSDTASPGEYILIQEAVRLRDEGVSAAEIAAALDLLKKRIRILAVVDSLKHLHKGGRLPAAVALVGGALGIKPVLSVYDGAVHLADKARGRPGAYVALFKQMDKMGGIDTRYDFVMVYSSDKQVLGPIQHYVRNNLKLEGGHMSQIGSVIGTHIGPSAAGIAFVIPPEQ</sequence>
<dbReference type="PANTHER" id="PTHR33434">
    <property type="entry name" value="DEGV DOMAIN-CONTAINING PROTEIN DR_1986-RELATED"/>
    <property type="match status" value="1"/>
</dbReference>
<dbReference type="SUPFAM" id="SSF82549">
    <property type="entry name" value="DAK1/DegV-like"/>
    <property type="match status" value="1"/>
</dbReference>
<gene>
    <name evidence="2" type="ORF">INF35_11745</name>
</gene>
<evidence type="ECO:0000313" key="3">
    <source>
        <dbReference type="Proteomes" id="UP000768567"/>
    </source>
</evidence>
<dbReference type="EMBL" id="JADCKC010000003">
    <property type="protein sequence ID" value="MBE5038460.1"/>
    <property type="molecule type" value="Genomic_DNA"/>
</dbReference>
<dbReference type="PROSITE" id="PS51482">
    <property type="entry name" value="DEGV"/>
    <property type="match status" value="1"/>
</dbReference>
<proteinExistence type="predicted"/>
<dbReference type="Gene3D" id="3.30.1180.10">
    <property type="match status" value="1"/>
</dbReference>
<dbReference type="Proteomes" id="UP000768567">
    <property type="component" value="Unassembled WGS sequence"/>
</dbReference>
<dbReference type="RefSeq" id="WP_193502621.1">
    <property type="nucleotide sequence ID" value="NZ_JADCKC010000003.1"/>
</dbReference>
<comment type="caution">
    <text evidence="2">The sequence shown here is derived from an EMBL/GenBank/DDBJ whole genome shotgun (WGS) entry which is preliminary data.</text>
</comment>
<dbReference type="InterPro" id="IPR043168">
    <property type="entry name" value="DegV_C"/>
</dbReference>
<evidence type="ECO:0000256" key="1">
    <source>
        <dbReference type="ARBA" id="ARBA00023121"/>
    </source>
</evidence>
<dbReference type="Pfam" id="PF02645">
    <property type="entry name" value="DegV"/>
    <property type="match status" value="1"/>
</dbReference>
<dbReference type="InterPro" id="IPR050270">
    <property type="entry name" value="DegV_domain_contain"/>
</dbReference>
<organism evidence="2 3">
    <name type="scientific">Gemmiger gallinarum</name>
    <dbReference type="NCBI Taxonomy" id="2779354"/>
    <lineage>
        <taxon>Bacteria</taxon>
        <taxon>Bacillati</taxon>
        <taxon>Bacillota</taxon>
        <taxon>Clostridia</taxon>
        <taxon>Eubacteriales</taxon>
        <taxon>Gemmiger</taxon>
    </lineage>
</organism>
<keyword evidence="1" id="KW-0446">Lipid-binding</keyword>
<keyword evidence="3" id="KW-1185">Reference proteome</keyword>